<evidence type="ECO:0000313" key="5">
    <source>
        <dbReference type="Proteomes" id="UP001220225"/>
    </source>
</evidence>
<dbReference type="Proteomes" id="UP001220225">
    <property type="component" value="Unassembled WGS sequence"/>
</dbReference>
<evidence type="ECO:0000256" key="2">
    <source>
        <dbReference type="ARBA" id="ARBA00023172"/>
    </source>
</evidence>
<dbReference type="Gene3D" id="3.40.50.1390">
    <property type="entry name" value="Resolvase, N-terminal catalytic domain"/>
    <property type="match status" value="1"/>
</dbReference>
<accession>A0ABT5LUV8</accession>
<dbReference type="EMBL" id="JAQRFN010000024">
    <property type="protein sequence ID" value="MDC9598212.1"/>
    <property type="molecule type" value="Genomic_DNA"/>
</dbReference>
<dbReference type="InterPro" id="IPR006119">
    <property type="entry name" value="Resolv_N"/>
</dbReference>
<evidence type="ECO:0000259" key="3">
    <source>
        <dbReference type="PROSITE" id="PS51736"/>
    </source>
</evidence>
<dbReference type="SUPFAM" id="SSF53041">
    <property type="entry name" value="Resolvase-like"/>
    <property type="match status" value="1"/>
</dbReference>
<evidence type="ECO:0000313" key="4">
    <source>
        <dbReference type="EMBL" id="MDC9598212.1"/>
    </source>
</evidence>
<evidence type="ECO:0000256" key="1">
    <source>
        <dbReference type="ARBA" id="ARBA00023125"/>
    </source>
</evidence>
<protein>
    <submittedName>
        <fullName evidence="4">Recombinase family protein</fullName>
    </submittedName>
</protein>
<dbReference type="Pfam" id="PF00239">
    <property type="entry name" value="Resolvase"/>
    <property type="match status" value="1"/>
</dbReference>
<gene>
    <name evidence="4" type="ORF">PSI14_15505</name>
</gene>
<proteinExistence type="predicted"/>
<dbReference type="CDD" id="cd03768">
    <property type="entry name" value="SR_ResInv"/>
    <property type="match status" value="1"/>
</dbReference>
<sequence>MYFFIHAENRTITLYKHRKSGFYVEQASAKNINRPQLQAMLQQVRTGDTIIVHSIDRLCRNMMNICTLTLRLRQQGVTLIFLKEQLTFSLVLTKALPYKSCNCI</sequence>
<name>A0ABT5LUV8_9GAMM</name>
<reference evidence="4 5" key="1">
    <citation type="submission" date="2023-02" db="EMBL/GenBank/DDBJ databases">
        <title>Entomopathogenic bacteria.</title>
        <authorList>
            <person name="Machado R.A."/>
        </authorList>
    </citation>
    <scope>NUCLEOTIDE SEQUENCE [LARGE SCALE GENOMIC DNA]</scope>
    <source>
        <strain evidence="4 5">XENO-2</strain>
    </source>
</reference>
<dbReference type="PANTHER" id="PTHR30461">
    <property type="entry name" value="DNA-INVERTASE FROM LAMBDOID PROPHAGE"/>
    <property type="match status" value="1"/>
</dbReference>
<keyword evidence="5" id="KW-1185">Reference proteome</keyword>
<organism evidence="4 5">
    <name type="scientific">Xenorhabdus anantnagensis</name>
    <dbReference type="NCBI Taxonomy" id="3025875"/>
    <lineage>
        <taxon>Bacteria</taxon>
        <taxon>Pseudomonadati</taxon>
        <taxon>Pseudomonadota</taxon>
        <taxon>Gammaproteobacteria</taxon>
        <taxon>Enterobacterales</taxon>
        <taxon>Morganellaceae</taxon>
        <taxon>Xenorhabdus</taxon>
    </lineage>
</organism>
<keyword evidence="2" id="KW-0233">DNA recombination</keyword>
<dbReference type="InterPro" id="IPR050639">
    <property type="entry name" value="SSR_resolvase"/>
</dbReference>
<dbReference type="PROSITE" id="PS51736">
    <property type="entry name" value="RECOMBINASES_3"/>
    <property type="match status" value="1"/>
</dbReference>
<dbReference type="InterPro" id="IPR036162">
    <property type="entry name" value="Resolvase-like_N_sf"/>
</dbReference>
<comment type="caution">
    <text evidence="4">The sequence shown here is derived from an EMBL/GenBank/DDBJ whole genome shotgun (WGS) entry which is preliminary data.</text>
</comment>
<dbReference type="SMART" id="SM00857">
    <property type="entry name" value="Resolvase"/>
    <property type="match status" value="1"/>
</dbReference>
<dbReference type="PANTHER" id="PTHR30461:SF2">
    <property type="entry name" value="SERINE RECOMBINASE PINE-RELATED"/>
    <property type="match status" value="1"/>
</dbReference>
<keyword evidence="1" id="KW-0238">DNA-binding</keyword>
<feature type="domain" description="Resolvase/invertase-type recombinase catalytic" evidence="3">
    <location>
        <begin position="1"/>
        <end position="104"/>
    </location>
</feature>
<dbReference type="RefSeq" id="WP_273576728.1">
    <property type="nucleotide sequence ID" value="NZ_JAQRFN010000024.1"/>
</dbReference>